<gene>
    <name evidence="2" type="ORF">SLNWT_4239</name>
</gene>
<reference evidence="2 3" key="1">
    <citation type="submission" date="2015-01" db="EMBL/GenBank/DDBJ databases">
        <title>Enhanced salinomycin production by adjusting the supply of polyketide extender units in Streptomyce albus DSM 41398.</title>
        <authorList>
            <person name="Lu C."/>
        </authorList>
    </citation>
    <scope>NUCLEOTIDE SEQUENCE [LARGE SCALE GENOMIC DNA]</scope>
    <source>
        <strain evidence="3">ATCC 21838 / DSM 41398 / FERM P-419 / JCM 4703 / NBRC 107858</strain>
    </source>
</reference>
<dbReference type="KEGG" id="sals:SLNWT_4239"/>
<feature type="region of interest" description="Disordered" evidence="1">
    <location>
        <begin position="1"/>
        <end position="38"/>
    </location>
</feature>
<keyword evidence="3" id="KW-1185">Reference proteome</keyword>
<proteinExistence type="predicted"/>
<evidence type="ECO:0000313" key="2">
    <source>
        <dbReference type="EMBL" id="AJE84615.1"/>
    </source>
</evidence>
<name>A0A0B5EZ01_STRA4</name>
<evidence type="ECO:0000256" key="1">
    <source>
        <dbReference type="SAM" id="MobiDB-lite"/>
    </source>
</evidence>
<dbReference type="Proteomes" id="UP000031523">
    <property type="component" value="Chromosome"/>
</dbReference>
<dbReference type="AlphaFoldDB" id="A0A0B5EZ01"/>
<sequence>MPGSGIMAVVPGRRPAALRVPGRPTDGPSANTEYEDED</sequence>
<organism evidence="2 3">
    <name type="scientific">Streptomyces albus (strain ATCC 21838 / DSM 41398 / FERM P-419 / JCM 4703 / NBRC 107858)</name>
    <dbReference type="NCBI Taxonomy" id="1081613"/>
    <lineage>
        <taxon>Bacteria</taxon>
        <taxon>Bacillati</taxon>
        <taxon>Actinomycetota</taxon>
        <taxon>Actinomycetes</taxon>
        <taxon>Kitasatosporales</taxon>
        <taxon>Streptomycetaceae</taxon>
        <taxon>Streptomyces</taxon>
    </lineage>
</organism>
<dbReference type="EMBL" id="CP010519">
    <property type="protein sequence ID" value="AJE84615.1"/>
    <property type="molecule type" value="Genomic_DNA"/>
</dbReference>
<accession>A0A0B5EZ01</accession>
<evidence type="ECO:0000313" key="3">
    <source>
        <dbReference type="Proteomes" id="UP000031523"/>
    </source>
</evidence>
<protein>
    <submittedName>
        <fullName evidence="2">Uncharacterized protein</fullName>
    </submittedName>
</protein>